<dbReference type="PANTHER" id="PTHR13196">
    <property type="entry name" value="DENN DOMAIN-CONTAINING"/>
    <property type="match status" value="1"/>
</dbReference>
<proteinExistence type="predicted"/>
<feature type="region of interest" description="Disordered" evidence="1">
    <location>
        <begin position="529"/>
        <end position="550"/>
    </location>
</feature>
<dbReference type="InterPro" id="IPR001194">
    <property type="entry name" value="cDENN_dom"/>
</dbReference>
<dbReference type="AlphaFoldDB" id="A0A7S0KEW0"/>
<evidence type="ECO:0000259" key="2">
    <source>
        <dbReference type="PROSITE" id="PS50211"/>
    </source>
</evidence>
<evidence type="ECO:0000256" key="1">
    <source>
        <dbReference type="SAM" id="MobiDB-lite"/>
    </source>
</evidence>
<dbReference type="InterPro" id="IPR037516">
    <property type="entry name" value="Tripartite_DENN"/>
</dbReference>
<dbReference type="Gene3D" id="3.40.50.11500">
    <property type="match status" value="1"/>
</dbReference>
<gene>
    <name evidence="3" type="ORF">OMED0929_LOCUS2271</name>
</gene>
<sequence>MRALVDVVVRQRFAFPERAASAPSSAADDDASAPSTSGAAAKAERFSFTLTKEDGARVVGVARRVGDEALVVLARAPWFDYFWTVLEKAHDEAFRVARARDTNDGEDIEELSRDEALWEFLNRTIGEGAPKPGTSTTTPLPWTAFAGIATQSATLYAPDLKKDFNSGIRFTTLLDVGHVDALVALFAALVTERRVVVTGSSVSALSGAVHAANAALFPMSWQHIFLPLLPEPFLDYLTAPMPFLVGLHSSLLPAMRTLPCEDIFVLNLDDGSFTYFEEDFDAMPAGPTTLLRVGLLREFERSRGEDARAVARVFRTFFSTILGGYKRHIKGVVAHPPPKDAISAESLWLDHDEFMNTKYGAMLAAMRGTQMYEVFVRRRLSMCAVVARKTGFIPQAEEIVDFDLEEPDLTISDLMMRGQALSEQFASASSRAFSAGSSLLKQTMSAAKESTMLKKFKTSFALNKKKFSASLEKLREKNSSSEDLYARSVAGMDSVARALSFSGPPAPVVHTPTDQVAVDRPPVIERVIPAASTPEPAPAPPPPEDEEKPTIAHNNTFIDEIVEIKPSDDVAQMTNTFGDLMSFAVASPTPANRRVDPGAELANLLDL</sequence>
<dbReference type="Pfam" id="PF02141">
    <property type="entry name" value="DENN"/>
    <property type="match status" value="1"/>
</dbReference>
<dbReference type="GO" id="GO:0005085">
    <property type="term" value="F:guanyl-nucleotide exchange factor activity"/>
    <property type="evidence" value="ECO:0007669"/>
    <property type="project" value="InterPro"/>
</dbReference>
<dbReference type="GO" id="GO:0032456">
    <property type="term" value="P:endocytic recycling"/>
    <property type="evidence" value="ECO:0007669"/>
    <property type="project" value="TreeGrafter"/>
</dbReference>
<dbReference type="Gene3D" id="3.30.450.200">
    <property type="match status" value="1"/>
</dbReference>
<protein>
    <recommendedName>
        <fullName evidence="2">UDENN domain-containing protein</fullName>
    </recommendedName>
</protein>
<dbReference type="GO" id="GO:1901981">
    <property type="term" value="F:phosphatidylinositol phosphate binding"/>
    <property type="evidence" value="ECO:0007669"/>
    <property type="project" value="TreeGrafter"/>
</dbReference>
<feature type="domain" description="UDENN" evidence="2">
    <location>
        <begin position="1"/>
        <end position="390"/>
    </location>
</feature>
<dbReference type="InterPro" id="IPR040032">
    <property type="entry name" value="DENND1A/B/C"/>
</dbReference>
<evidence type="ECO:0000313" key="3">
    <source>
        <dbReference type="EMBL" id="CAD8579453.1"/>
    </source>
</evidence>
<dbReference type="GO" id="GO:0006897">
    <property type="term" value="P:endocytosis"/>
    <property type="evidence" value="ECO:0007669"/>
    <property type="project" value="TreeGrafter"/>
</dbReference>
<dbReference type="PROSITE" id="PS50211">
    <property type="entry name" value="DENN"/>
    <property type="match status" value="1"/>
</dbReference>
<dbReference type="GO" id="GO:0005829">
    <property type="term" value="C:cytosol"/>
    <property type="evidence" value="ECO:0007669"/>
    <property type="project" value="TreeGrafter"/>
</dbReference>
<accession>A0A7S0KEW0</accession>
<reference evidence="3" key="1">
    <citation type="submission" date="2021-01" db="EMBL/GenBank/DDBJ databases">
        <authorList>
            <person name="Corre E."/>
            <person name="Pelletier E."/>
            <person name="Niang G."/>
            <person name="Scheremetjew M."/>
            <person name="Finn R."/>
            <person name="Kale V."/>
            <person name="Holt S."/>
            <person name="Cochrane G."/>
            <person name="Meng A."/>
            <person name="Brown T."/>
            <person name="Cohen L."/>
        </authorList>
    </citation>
    <scope>NUCLEOTIDE SEQUENCE</scope>
    <source>
        <strain evidence="3">Clade-D-RCC2572</strain>
    </source>
</reference>
<organism evidence="3">
    <name type="scientific">Ostreococcus mediterraneus</name>
    <dbReference type="NCBI Taxonomy" id="1486918"/>
    <lineage>
        <taxon>Eukaryota</taxon>
        <taxon>Viridiplantae</taxon>
        <taxon>Chlorophyta</taxon>
        <taxon>Mamiellophyceae</taxon>
        <taxon>Mamiellales</taxon>
        <taxon>Bathycoccaceae</taxon>
        <taxon>Ostreococcus</taxon>
    </lineage>
</organism>
<dbReference type="EMBL" id="HBEW01002760">
    <property type="protein sequence ID" value="CAD8579453.1"/>
    <property type="molecule type" value="Transcribed_RNA"/>
</dbReference>
<dbReference type="InterPro" id="IPR043153">
    <property type="entry name" value="DENN_C"/>
</dbReference>
<dbReference type="PANTHER" id="PTHR13196:SF14">
    <property type="entry name" value="UDENN DOMAIN-CONTAINING PROTEIN"/>
    <property type="match status" value="1"/>
</dbReference>
<name>A0A7S0KEW0_9CHLO</name>
<dbReference type="SMART" id="SM00799">
    <property type="entry name" value="DENN"/>
    <property type="match status" value="1"/>
</dbReference>